<gene>
    <name evidence="1" type="primary">GLEAN_16145</name>
    <name evidence="1" type="ORF">TcasGA2_TC016145</name>
</gene>
<organism evidence="1 2">
    <name type="scientific">Tribolium castaneum</name>
    <name type="common">Red flour beetle</name>
    <dbReference type="NCBI Taxonomy" id="7070"/>
    <lineage>
        <taxon>Eukaryota</taxon>
        <taxon>Metazoa</taxon>
        <taxon>Ecdysozoa</taxon>
        <taxon>Arthropoda</taxon>
        <taxon>Hexapoda</taxon>
        <taxon>Insecta</taxon>
        <taxon>Pterygota</taxon>
        <taxon>Neoptera</taxon>
        <taxon>Endopterygota</taxon>
        <taxon>Coleoptera</taxon>
        <taxon>Polyphaga</taxon>
        <taxon>Cucujiformia</taxon>
        <taxon>Tenebrionidae</taxon>
        <taxon>Tenebrionidae incertae sedis</taxon>
        <taxon>Tribolium</taxon>
    </lineage>
</organism>
<dbReference type="Proteomes" id="UP000007266">
    <property type="component" value="Unassembled WGS sequence"/>
</dbReference>
<protein>
    <submittedName>
        <fullName evidence="1">Uncharacterized protein</fullName>
    </submittedName>
</protein>
<dbReference type="HOGENOM" id="CLU_033666_8_2_1"/>
<dbReference type="EMBL" id="KQ972065">
    <property type="protein sequence ID" value="EFA13418.1"/>
    <property type="molecule type" value="Genomic_DNA"/>
</dbReference>
<reference evidence="1 2" key="2">
    <citation type="journal article" date="2010" name="Nucleic Acids Res.">
        <title>BeetleBase in 2010: revisions to provide comprehensive genomic information for Tribolium castaneum.</title>
        <authorList>
            <person name="Kim H.S."/>
            <person name="Murphy T."/>
            <person name="Xia J."/>
            <person name="Caragea D."/>
            <person name="Park Y."/>
            <person name="Beeman R.W."/>
            <person name="Lorenzen M.D."/>
            <person name="Butcher S."/>
            <person name="Manak J.R."/>
            <person name="Brown S.J."/>
        </authorList>
    </citation>
    <scope>NUCLEOTIDE SEQUENCE [LARGE SCALE GENOMIC DNA]</scope>
    <source>
        <strain evidence="1 2">Georgia GA2</strain>
    </source>
</reference>
<sequence>MLELKLQFNVVFRNTNCSTLSRRNLTPFIEELHDEELRDGLFQQDGATAQCTAETSDFLRTFFDDRIISRNTANDYPPRSCDLTPCDFYLWPRIKNPIFVTPIPTIDELRRRIQQKINEINENPLELTNGLNSVRRRCVMCVEQQGRHFQQFL</sequence>
<dbReference type="GO" id="GO:0003676">
    <property type="term" value="F:nucleic acid binding"/>
    <property type="evidence" value="ECO:0007669"/>
    <property type="project" value="InterPro"/>
</dbReference>
<dbReference type="PANTHER" id="PTHR47326">
    <property type="entry name" value="TRANSPOSABLE ELEMENT TC3 TRANSPOSASE-LIKE PROTEIN"/>
    <property type="match status" value="1"/>
</dbReference>
<dbReference type="PhylomeDB" id="D7GYH7"/>
<dbReference type="AlphaFoldDB" id="D7GYH7"/>
<dbReference type="PANTHER" id="PTHR47326:SF1">
    <property type="entry name" value="HTH PSQ-TYPE DOMAIN-CONTAINING PROTEIN"/>
    <property type="match status" value="1"/>
</dbReference>
<name>D7GYH7_TRICA</name>
<keyword evidence="2" id="KW-1185">Reference proteome</keyword>
<reference evidence="1 2" key="1">
    <citation type="journal article" date="2008" name="Nature">
        <title>The genome of the model beetle and pest Tribolium castaneum.</title>
        <authorList>
            <consortium name="Tribolium Genome Sequencing Consortium"/>
            <person name="Richards S."/>
            <person name="Gibbs R.A."/>
            <person name="Weinstock G.M."/>
            <person name="Brown S.J."/>
            <person name="Denell R."/>
            <person name="Beeman R.W."/>
            <person name="Gibbs R."/>
            <person name="Beeman R.W."/>
            <person name="Brown S.J."/>
            <person name="Bucher G."/>
            <person name="Friedrich M."/>
            <person name="Grimmelikhuijzen C.J."/>
            <person name="Klingler M."/>
            <person name="Lorenzen M."/>
            <person name="Richards S."/>
            <person name="Roth S."/>
            <person name="Schroder R."/>
            <person name="Tautz D."/>
            <person name="Zdobnov E.M."/>
            <person name="Muzny D."/>
            <person name="Gibbs R.A."/>
            <person name="Weinstock G.M."/>
            <person name="Attaway T."/>
            <person name="Bell S."/>
            <person name="Buhay C.J."/>
            <person name="Chandrabose M.N."/>
            <person name="Chavez D."/>
            <person name="Clerk-Blankenburg K.P."/>
            <person name="Cree A."/>
            <person name="Dao M."/>
            <person name="Davis C."/>
            <person name="Chacko J."/>
            <person name="Dinh H."/>
            <person name="Dugan-Rocha S."/>
            <person name="Fowler G."/>
            <person name="Garner T.T."/>
            <person name="Garnes J."/>
            <person name="Gnirke A."/>
            <person name="Hawes A."/>
            <person name="Hernandez J."/>
            <person name="Hines S."/>
            <person name="Holder M."/>
            <person name="Hume J."/>
            <person name="Jhangiani S.N."/>
            <person name="Joshi V."/>
            <person name="Khan Z.M."/>
            <person name="Jackson L."/>
            <person name="Kovar C."/>
            <person name="Kowis A."/>
            <person name="Lee S."/>
            <person name="Lewis L.R."/>
            <person name="Margolis J."/>
            <person name="Morgan M."/>
            <person name="Nazareth L.V."/>
            <person name="Nguyen N."/>
            <person name="Okwuonu G."/>
            <person name="Parker D."/>
            <person name="Richards S."/>
            <person name="Ruiz S.J."/>
            <person name="Santibanez J."/>
            <person name="Savard J."/>
            <person name="Scherer S.E."/>
            <person name="Schneider B."/>
            <person name="Sodergren E."/>
            <person name="Tautz D."/>
            <person name="Vattahil S."/>
            <person name="Villasana D."/>
            <person name="White C.S."/>
            <person name="Wright R."/>
            <person name="Park Y."/>
            <person name="Beeman R.W."/>
            <person name="Lord J."/>
            <person name="Oppert B."/>
            <person name="Lorenzen M."/>
            <person name="Brown S."/>
            <person name="Wang L."/>
            <person name="Savard J."/>
            <person name="Tautz D."/>
            <person name="Richards S."/>
            <person name="Weinstock G."/>
            <person name="Gibbs R.A."/>
            <person name="Liu Y."/>
            <person name="Worley K."/>
            <person name="Weinstock G."/>
            <person name="Elsik C.G."/>
            <person name="Reese J.T."/>
            <person name="Elhaik E."/>
            <person name="Landan G."/>
            <person name="Graur D."/>
            <person name="Arensburger P."/>
            <person name="Atkinson P."/>
            <person name="Beeman R.W."/>
            <person name="Beidler J."/>
            <person name="Brown S.J."/>
            <person name="Demuth J.P."/>
            <person name="Drury D.W."/>
            <person name="Du Y.Z."/>
            <person name="Fujiwara H."/>
            <person name="Lorenzen M."/>
            <person name="Maselli V."/>
            <person name="Osanai M."/>
            <person name="Park Y."/>
            <person name="Robertson H.M."/>
            <person name="Tu Z."/>
            <person name="Wang J.J."/>
            <person name="Wang S."/>
            <person name="Richards S."/>
            <person name="Song H."/>
            <person name="Zhang L."/>
            <person name="Sodergren E."/>
            <person name="Werner D."/>
            <person name="Stanke M."/>
            <person name="Morgenstern B."/>
            <person name="Solovyev V."/>
            <person name="Kosarev P."/>
            <person name="Brown G."/>
            <person name="Chen H.C."/>
            <person name="Ermolaeva O."/>
            <person name="Hlavina W."/>
            <person name="Kapustin Y."/>
            <person name="Kiryutin B."/>
            <person name="Kitts P."/>
            <person name="Maglott D."/>
            <person name="Pruitt K."/>
            <person name="Sapojnikov V."/>
            <person name="Souvorov A."/>
            <person name="Mackey A.J."/>
            <person name="Waterhouse R.M."/>
            <person name="Wyder S."/>
            <person name="Zdobnov E.M."/>
            <person name="Zdobnov E.M."/>
            <person name="Wyder S."/>
            <person name="Kriventseva E.V."/>
            <person name="Kadowaki T."/>
            <person name="Bork P."/>
            <person name="Aranda M."/>
            <person name="Bao R."/>
            <person name="Beermann A."/>
            <person name="Berns N."/>
            <person name="Bolognesi R."/>
            <person name="Bonneton F."/>
            <person name="Bopp D."/>
            <person name="Brown S.J."/>
            <person name="Bucher G."/>
            <person name="Butts T."/>
            <person name="Chaumot A."/>
            <person name="Denell R.E."/>
            <person name="Ferrier D.E."/>
            <person name="Friedrich M."/>
            <person name="Gordon C.M."/>
            <person name="Jindra M."/>
            <person name="Klingler M."/>
            <person name="Lan Q."/>
            <person name="Lattorff H.M."/>
            <person name="Laudet V."/>
            <person name="von Levetsow C."/>
            <person name="Liu Z."/>
            <person name="Lutz R."/>
            <person name="Lynch J.A."/>
            <person name="da Fonseca R.N."/>
            <person name="Posnien N."/>
            <person name="Reuter R."/>
            <person name="Roth S."/>
            <person name="Savard J."/>
            <person name="Schinko J.B."/>
            <person name="Schmitt C."/>
            <person name="Schoppmeier M."/>
            <person name="Schroder R."/>
            <person name="Shippy T.D."/>
            <person name="Simonnet F."/>
            <person name="Marques-Souza H."/>
            <person name="Tautz D."/>
            <person name="Tomoyasu Y."/>
            <person name="Trauner J."/>
            <person name="Van der Zee M."/>
            <person name="Vervoort M."/>
            <person name="Wittkopp N."/>
            <person name="Wimmer E.A."/>
            <person name="Yang X."/>
            <person name="Jones A.K."/>
            <person name="Sattelle D.B."/>
            <person name="Ebert P.R."/>
            <person name="Nelson D."/>
            <person name="Scott J.G."/>
            <person name="Beeman R.W."/>
            <person name="Muthukrishnan S."/>
            <person name="Kramer K.J."/>
            <person name="Arakane Y."/>
            <person name="Beeman R.W."/>
            <person name="Zhu Q."/>
            <person name="Hogenkamp D."/>
            <person name="Dixit R."/>
            <person name="Oppert B."/>
            <person name="Jiang H."/>
            <person name="Zou Z."/>
            <person name="Marshall J."/>
            <person name="Elpidina E."/>
            <person name="Vinokurov K."/>
            <person name="Oppert C."/>
            <person name="Zou Z."/>
            <person name="Evans J."/>
            <person name="Lu Z."/>
            <person name="Zhao P."/>
            <person name="Sumathipala N."/>
            <person name="Altincicek B."/>
            <person name="Vilcinskas A."/>
            <person name="Williams M."/>
            <person name="Hultmark D."/>
            <person name="Hetru C."/>
            <person name="Jiang H."/>
            <person name="Grimmelikhuijzen C.J."/>
            <person name="Hauser F."/>
            <person name="Cazzamali G."/>
            <person name="Williamson M."/>
            <person name="Park Y."/>
            <person name="Li B."/>
            <person name="Tanaka Y."/>
            <person name="Predel R."/>
            <person name="Neupert S."/>
            <person name="Schachtner J."/>
            <person name="Verleyen P."/>
            <person name="Raible F."/>
            <person name="Bork P."/>
            <person name="Friedrich M."/>
            <person name="Walden K.K."/>
            <person name="Robertson H.M."/>
            <person name="Angeli S."/>
            <person name="Foret S."/>
            <person name="Bucher G."/>
            <person name="Schuetz S."/>
            <person name="Maleszka R."/>
            <person name="Wimmer E.A."/>
            <person name="Beeman R.W."/>
            <person name="Lorenzen M."/>
            <person name="Tomoyasu Y."/>
            <person name="Miller S.C."/>
            <person name="Grossmann D."/>
            <person name="Bucher G."/>
        </authorList>
    </citation>
    <scope>NUCLEOTIDE SEQUENCE [LARGE SCALE GENOMIC DNA]</scope>
    <source>
        <strain evidence="1 2">Georgia GA2</strain>
    </source>
</reference>
<dbReference type="OMA" id="NIHEKCL"/>
<accession>D7GYH7</accession>
<evidence type="ECO:0000313" key="1">
    <source>
        <dbReference type="EMBL" id="EFA13418.1"/>
    </source>
</evidence>
<dbReference type="InParanoid" id="D7GYH7"/>
<evidence type="ECO:0000313" key="2">
    <source>
        <dbReference type="Proteomes" id="UP000007266"/>
    </source>
</evidence>
<proteinExistence type="predicted"/>
<dbReference type="eggNOG" id="ENOG502S5MW">
    <property type="taxonomic scope" value="Eukaryota"/>
</dbReference>
<dbReference type="Gene3D" id="3.30.420.10">
    <property type="entry name" value="Ribonuclease H-like superfamily/Ribonuclease H"/>
    <property type="match status" value="1"/>
</dbReference>
<dbReference type="InterPro" id="IPR036397">
    <property type="entry name" value="RNaseH_sf"/>
</dbReference>